<keyword evidence="3" id="KW-1185">Reference proteome</keyword>
<evidence type="ECO:0000313" key="3">
    <source>
        <dbReference type="Proteomes" id="UP001341840"/>
    </source>
</evidence>
<protein>
    <submittedName>
        <fullName evidence="2">Uncharacterized protein</fullName>
    </submittedName>
</protein>
<dbReference type="EMBL" id="JASCZI010152041">
    <property type="protein sequence ID" value="MED6175245.1"/>
    <property type="molecule type" value="Genomic_DNA"/>
</dbReference>
<evidence type="ECO:0000313" key="2">
    <source>
        <dbReference type="EMBL" id="MED6175245.1"/>
    </source>
</evidence>
<name>A0ABU6VNQ3_9FABA</name>
<dbReference type="Proteomes" id="UP001341840">
    <property type="component" value="Unassembled WGS sequence"/>
</dbReference>
<comment type="caution">
    <text evidence="2">The sequence shown here is derived from an EMBL/GenBank/DDBJ whole genome shotgun (WGS) entry which is preliminary data.</text>
</comment>
<accession>A0ABU6VNQ3</accession>
<evidence type="ECO:0000256" key="1">
    <source>
        <dbReference type="SAM" id="MobiDB-lite"/>
    </source>
</evidence>
<reference evidence="2 3" key="1">
    <citation type="journal article" date="2023" name="Plants (Basel)">
        <title>Bridging the Gap: Combining Genomics and Transcriptomics Approaches to Understand Stylosanthes scabra, an Orphan Legume from the Brazilian Caatinga.</title>
        <authorList>
            <person name="Ferreira-Neto J.R.C."/>
            <person name="da Silva M.D."/>
            <person name="Binneck E."/>
            <person name="de Melo N.F."/>
            <person name="da Silva R.H."/>
            <person name="de Melo A.L.T.M."/>
            <person name="Pandolfi V."/>
            <person name="Bustamante F.O."/>
            <person name="Brasileiro-Vidal A.C."/>
            <person name="Benko-Iseppon A.M."/>
        </authorList>
    </citation>
    <scope>NUCLEOTIDE SEQUENCE [LARGE SCALE GENOMIC DNA]</scope>
    <source>
        <tissue evidence="2">Leaves</tissue>
    </source>
</reference>
<feature type="compositionally biased region" description="Basic and acidic residues" evidence="1">
    <location>
        <begin position="256"/>
        <end position="267"/>
    </location>
</feature>
<organism evidence="2 3">
    <name type="scientific">Stylosanthes scabra</name>
    <dbReference type="NCBI Taxonomy" id="79078"/>
    <lineage>
        <taxon>Eukaryota</taxon>
        <taxon>Viridiplantae</taxon>
        <taxon>Streptophyta</taxon>
        <taxon>Embryophyta</taxon>
        <taxon>Tracheophyta</taxon>
        <taxon>Spermatophyta</taxon>
        <taxon>Magnoliopsida</taxon>
        <taxon>eudicotyledons</taxon>
        <taxon>Gunneridae</taxon>
        <taxon>Pentapetalae</taxon>
        <taxon>rosids</taxon>
        <taxon>fabids</taxon>
        <taxon>Fabales</taxon>
        <taxon>Fabaceae</taxon>
        <taxon>Papilionoideae</taxon>
        <taxon>50 kb inversion clade</taxon>
        <taxon>dalbergioids sensu lato</taxon>
        <taxon>Dalbergieae</taxon>
        <taxon>Pterocarpus clade</taxon>
        <taxon>Stylosanthes</taxon>
    </lineage>
</organism>
<gene>
    <name evidence="2" type="ORF">PIB30_076578</name>
</gene>
<feature type="compositionally biased region" description="Basic and acidic residues" evidence="1">
    <location>
        <begin position="230"/>
        <end position="248"/>
    </location>
</feature>
<sequence>MISIICLLLGIEKGIEKAKEGIRSKRISRGRQQVRIRAPCGRTVPSCDLTCPWERFGMHSANNRTTARSHRGYKVKAAFLLIVRPHGTYYTSTQDQAPLLLAIQVISYFALVTNSHHCNLDIFTTKSEHQFSIPRENDLSSILGIFNWLQALDSEPTLGASSGGKCQVLLGRPFLKRASFQLDYIDGTFSFRVRNVTEIFHPARPTELRKKSAQQIQVCNDDVRGDNDLMEAENRKSGNPKDKIERVKSVKKKRKHEEGSLKKKFEEDKTRKKIELKCANVDDLIRKLKASKGALYNNKSLDTHLVQDHSKCK</sequence>
<feature type="region of interest" description="Disordered" evidence="1">
    <location>
        <begin position="230"/>
        <end position="267"/>
    </location>
</feature>
<proteinExistence type="predicted"/>